<dbReference type="Proteomes" id="UP000075221">
    <property type="component" value="Chromosome"/>
</dbReference>
<reference evidence="2 4" key="2">
    <citation type="submission" date="2016-02" db="EMBL/GenBank/DDBJ databases">
        <title>Complete Genome Sequence of Propionibacterium acidipropionici ATCC 55737.</title>
        <authorList>
            <person name="Luna Flores C.H."/>
            <person name="Nielsen L.K."/>
            <person name="Marcellin E."/>
        </authorList>
    </citation>
    <scope>NUCLEOTIDE SEQUENCE [LARGE SCALE GENOMIC DNA]</scope>
    <source>
        <strain evidence="2 4">ATCC 55737</strain>
    </source>
</reference>
<feature type="region of interest" description="Disordered" evidence="1">
    <location>
        <begin position="97"/>
        <end position="122"/>
    </location>
</feature>
<organism evidence="2 4">
    <name type="scientific">Acidipropionibacterium acidipropionici</name>
    <dbReference type="NCBI Taxonomy" id="1748"/>
    <lineage>
        <taxon>Bacteria</taxon>
        <taxon>Bacillati</taxon>
        <taxon>Actinomycetota</taxon>
        <taxon>Actinomycetes</taxon>
        <taxon>Propionibacteriales</taxon>
        <taxon>Propionibacteriaceae</taxon>
        <taxon>Acidipropionibacterium</taxon>
    </lineage>
</organism>
<protein>
    <submittedName>
        <fullName evidence="2">Uncharacterized protein</fullName>
    </submittedName>
</protein>
<evidence type="ECO:0000256" key="1">
    <source>
        <dbReference type="SAM" id="MobiDB-lite"/>
    </source>
</evidence>
<evidence type="ECO:0000313" key="5">
    <source>
        <dbReference type="Proteomes" id="UP000178666"/>
    </source>
</evidence>
<dbReference type="EMBL" id="CP014352">
    <property type="protein sequence ID" value="AMS04675.1"/>
    <property type="molecule type" value="Genomic_DNA"/>
</dbReference>
<dbReference type="AlphaFoldDB" id="A0AAC9AN26"/>
<proteinExistence type="predicted"/>
<dbReference type="EMBL" id="CP015970">
    <property type="protein sequence ID" value="AOZ46165.1"/>
    <property type="molecule type" value="Genomic_DNA"/>
</dbReference>
<sequence>MDAIDWRAMTPEEFQEAAREYRVEDERRGTLIYAPGQANSLAVAFAAAVTGVDCTDRSITPPAWQPLATGWPPQARVTHKGRVFTNNSAADERVSINTAEPDPDCTHGSWIADPIDEEGTTL</sequence>
<evidence type="ECO:0000313" key="4">
    <source>
        <dbReference type="Proteomes" id="UP000075221"/>
    </source>
</evidence>
<dbReference type="RefSeq" id="WP_062819091.1">
    <property type="nucleotide sequence ID" value="NZ_CP014352.1"/>
</dbReference>
<name>A0AAC9AN26_9ACTN</name>
<gene>
    <name evidence="3" type="ORF">A8L58_04885</name>
    <name evidence="2" type="ORF">AXH35_03420</name>
</gene>
<keyword evidence="5" id="KW-1185">Reference proteome</keyword>
<reference evidence="3 5" key="1">
    <citation type="journal article" date="2016" name="Plant Dis.">
        <title>Improved production of propionic acid using genome shuffling.</title>
        <authorList>
            <person name="Luna-Flores C.H."/>
            <person name="Palfreyman R.W."/>
            <person name="Kromer J.O."/>
            <person name="Nielsen L.K."/>
            <person name="Marcellin E."/>
        </authorList>
    </citation>
    <scope>NUCLEOTIDE SEQUENCE [LARGE SCALE GENOMIC DNA]</scope>
    <source>
        <strain evidence="3 5">F3E8</strain>
    </source>
</reference>
<dbReference type="Proteomes" id="UP000178666">
    <property type="component" value="Chromosome"/>
</dbReference>
<evidence type="ECO:0000313" key="3">
    <source>
        <dbReference type="EMBL" id="AOZ46165.1"/>
    </source>
</evidence>
<evidence type="ECO:0000313" key="2">
    <source>
        <dbReference type="EMBL" id="AMS04675.1"/>
    </source>
</evidence>
<accession>A0AAC9AN26</accession>